<evidence type="ECO:0000256" key="4">
    <source>
        <dbReference type="ARBA" id="ARBA00049586"/>
    </source>
</evidence>
<protein>
    <recommendedName>
        <fullName evidence="6">Serpin domain-containing protein</fullName>
    </recommendedName>
</protein>
<dbReference type="InterPro" id="IPR042178">
    <property type="entry name" value="Serpin_sf_1"/>
</dbReference>
<reference evidence="7" key="1">
    <citation type="journal article" date="2018" name="DNA Res.">
        <title>Multiple hybrid de novo genome assembly of finger millet, an orphan allotetraploid crop.</title>
        <authorList>
            <person name="Hatakeyama M."/>
            <person name="Aluri S."/>
            <person name="Balachadran M.T."/>
            <person name="Sivarajan S.R."/>
            <person name="Patrignani A."/>
            <person name="Gruter S."/>
            <person name="Poveda L."/>
            <person name="Shimizu-Inatsugi R."/>
            <person name="Baeten J."/>
            <person name="Francoijs K.J."/>
            <person name="Nataraja K.N."/>
            <person name="Reddy Y.A.N."/>
            <person name="Phadnis S."/>
            <person name="Ravikumar R.L."/>
            <person name="Schlapbach R."/>
            <person name="Sreeman S.M."/>
            <person name="Shimizu K.K."/>
        </authorList>
    </citation>
    <scope>NUCLEOTIDE SEQUENCE</scope>
</reference>
<comment type="caution">
    <text evidence="7">The sequence shown here is derived from an EMBL/GenBank/DDBJ whole genome shotgun (WGS) entry which is preliminary data.</text>
</comment>
<evidence type="ECO:0000259" key="6">
    <source>
        <dbReference type="SMART" id="SM00093"/>
    </source>
</evidence>
<dbReference type="Gene3D" id="2.30.39.10">
    <property type="entry name" value="Alpha-1-antitrypsin, domain 1"/>
    <property type="match status" value="2"/>
</dbReference>
<evidence type="ECO:0000256" key="2">
    <source>
        <dbReference type="ARBA" id="ARBA00022690"/>
    </source>
</evidence>
<proteinExistence type="inferred from homology"/>
<dbReference type="Pfam" id="PF00079">
    <property type="entry name" value="Serpin"/>
    <property type="match status" value="3"/>
</dbReference>
<keyword evidence="3" id="KW-0722">Serine protease inhibitor</keyword>
<accession>A0AAV5CMM2</accession>
<dbReference type="SMART" id="SM00093">
    <property type="entry name" value="SERPIN"/>
    <property type="match status" value="1"/>
</dbReference>
<evidence type="ECO:0000313" key="8">
    <source>
        <dbReference type="Proteomes" id="UP001054889"/>
    </source>
</evidence>
<dbReference type="EMBL" id="BQKI01000008">
    <property type="protein sequence ID" value="GJM99731.1"/>
    <property type="molecule type" value="Genomic_DNA"/>
</dbReference>
<dbReference type="PANTHER" id="PTHR11461">
    <property type="entry name" value="SERINE PROTEASE INHIBITOR, SERPIN"/>
    <property type="match status" value="1"/>
</dbReference>
<keyword evidence="8" id="KW-1185">Reference proteome</keyword>
<comment type="similarity">
    <text evidence="1 5">Belongs to the serpin family.</text>
</comment>
<dbReference type="PANTHER" id="PTHR11461:SF209">
    <property type="entry name" value="SERPIN-Z8-RELATED"/>
    <property type="match status" value="1"/>
</dbReference>
<dbReference type="GO" id="GO:0004867">
    <property type="term" value="F:serine-type endopeptidase inhibitor activity"/>
    <property type="evidence" value="ECO:0007669"/>
    <property type="project" value="UniProtKB-KW"/>
</dbReference>
<evidence type="ECO:0000256" key="5">
    <source>
        <dbReference type="RuleBase" id="RU000411"/>
    </source>
</evidence>
<name>A0AAV5CMM2_ELECO</name>
<evidence type="ECO:0000256" key="1">
    <source>
        <dbReference type="ARBA" id="ARBA00009500"/>
    </source>
</evidence>
<reference evidence="7" key="2">
    <citation type="submission" date="2021-12" db="EMBL/GenBank/DDBJ databases">
        <title>Resequencing data analysis of finger millet.</title>
        <authorList>
            <person name="Hatakeyama M."/>
            <person name="Aluri S."/>
            <person name="Balachadran M.T."/>
            <person name="Sivarajan S.R."/>
            <person name="Poveda L."/>
            <person name="Shimizu-Inatsugi R."/>
            <person name="Schlapbach R."/>
            <person name="Sreeman S.M."/>
            <person name="Shimizu K.K."/>
        </authorList>
    </citation>
    <scope>NUCLEOTIDE SEQUENCE</scope>
</reference>
<organism evidence="7 8">
    <name type="scientific">Eleusine coracana subsp. coracana</name>
    <dbReference type="NCBI Taxonomy" id="191504"/>
    <lineage>
        <taxon>Eukaryota</taxon>
        <taxon>Viridiplantae</taxon>
        <taxon>Streptophyta</taxon>
        <taxon>Embryophyta</taxon>
        <taxon>Tracheophyta</taxon>
        <taxon>Spermatophyta</taxon>
        <taxon>Magnoliopsida</taxon>
        <taxon>Liliopsida</taxon>
        <taxon>Poales</taxon>
        <taxon>Poaceae</taxon>
        <taxon>PACMAD clade</taxon>
        <taxon>Chloridoideae</taxon>
        <taxon>Cynodonteae</taxon>
        <taxon>Eleusininae</taxon>
        <taxon>Eleusine</taxon>
    </lineage>
</organism>
<dbReference type="AlphaFoldDB" id="A0AAV5CMM2"/>
<gene>
    <name evidence="7" type="primary">ga16858</name>
    <name evidence="7" type="ORF">PR202_ga16858</name>
</gene>
<dbReference type="InterPro" id="IPR023796">
    <property type="entry name" value="Serpin_dom"/>
</dbReference>
<dbReference type="InterPro" id="IPR000215">
    <property type="entry name" value="Serpin_fam"/>
</dbReference>
<dbReference type="GO" id="GO:0005615">
    <property type="term" value="C:extracellular space"/>
    <property type="evidence" value="ECO:0007669"/>
    <property type="project" value="InterPro"/>
</dbReference>
<dbReference type="Gene3D" id="3.30.497.10">
    <property type="entry name" value="Antithrombin, subunit I, domain 2"/>
    <property type="match status" value="3"/>
</dbReference>
<sequence length="300" mass="32542">MASQTRRSASPDALTTLGLRLTKQFAEADASTGRRNVIFSPLSIYSALALVAAGARGSTLDELLALLGAGSREDLAEFLGSLDKAVDEINNWVAAVTNNLIKSVPGPSSLSPDTSVLLANAIYFKGTWDEPFRKEGTKLDKFYLLDGTTAIDSVDAQGRREPAYSRARRVQGAQSSIQSVQQMEERRPPRARVLNNMGLKLTFDSNEADHSDMTIDDGSGKPLVTSGVFHNAVIEVNEEGTEAAAVTFFSLPPGAAMWSPPRHTVDFIDDHPFAFFIIEEVTNAVVFARYLLNPLQGYSE</sequence>
<dbReference type="Proteomes" id="UP001054889">
    <property type="component" value="Unassembled WGS sequence"/>
</dbReference>
<dbReference type="SUPFAM" id="SSF56574">
    <property type="entry name" value="Serpins"/>
    <property type="match status" value="1"/>
</dbReference>
<feature type="domain" description="Serpin" evidence="6">
    <location>
        <begin position="19"/>
        <end position="294"/>
    </location>
</feature>
<evidence type="ECO:0000313" key="7">
    <source>
        <dbReference type="EMBL" id="GJM99731.1"/>
    </source>
</evidence>
<dbReference type="InterPro" id="IPR042185">
    <property type="entry name" value="Serpin_sf_2"/>
</dbReference>
<dbReference type="InterPro" id="IPR036186">
    <property type="entry name" value="Serpin_sf"/>
</dbReference>
<keyword evidence="2" id="KW-0646">Protease inhibitor</keyword>
<comment type="function">
    <text evidence="4">Probable serine protease inhibitor.</text>
</comment>
<evidence type="ECO:0000256" key="3">
    <source>
        <dbReference type="ARBA" id="ARBA00022900"/>
    </source>
</evidence>